<dbReference type="AlphaFoldDB" id="A0A6M1TAH2"/>
<proteinExistence type="predicted"/>
<gene>
    <name evidence="1" type="ORF">G3569_11760</name>
</gene>
<dbReference type="EMBL" id="JAALLS010000015">
    <property type="protein sequence ID" value="NGP89031.1"/>
    <property type="molecule type" value="Genomic_DNA"/>
</dbReference>
<dbReference type="Proteomes" id="UP000479132">
    <property type="component" value="Unassembled WGS sequence"/>
</dbReference>
<protein>
    <submittedName>
        <fullName evidence="1">Uncharacterized protein</fullName>
    </submittedName>
</protein>
<name>A0A6M1TAH2_9BACT</name>
<dbReference type="RefSeq" id="WP_165269357.1">
    <property type="nucleotide sequence ID" value="NZ_JAALLS010000015.1"/>
</dbReference>
<comment type="caution">
    <text evidence="1">The sequence shown here is derived from an EMBL/GenBank/DDBJ whole genome shotgun (WGS) entry which is preliminary data.</text>
</comment>
<organism evidence="1 2">
    <name type="scientific">Fodinibius halophilus</name>
    <dbReference type="NCBI Taxonomy" id="1736908"/>
    <lineage>
        <taxon>Bacteria</taxon>
        <taxon>Pseudomonadati</taxon>
        <taxon>Balneolota</taxon>
        <taxon>Balneolia</taxon>
        <taxon>Balneolales</taxon>
        <taxon>Balneolaceae</taxon>
        <taxon>Fodinibius</taxon>
    </lineage>
</organism>
<evidence type="ECO:0000313" key="1">
    <source>
        <dbReference type="EMBL" id="NGP89031.1"/>
    </source>
</evidence>
<evidence type="ECO:0000313" key="2">
    <source>
        <dbReference type="Proteomes" id="UP000479132"/>
    </source>
</evidence>
<reference evidence="1 2" key="1">
    <citation type="submission" date="2020-02" db="EMBL/GenBank/DDBJ databases">
        <title>Aliifodinibius halophilus 2W32, complete genome.</title>
        <authorList>
            <person name="Li Y."/>
            <person name="Wu S."/>
        </authorList>
    </citation>
    <scope>NUCLEOTIDE SEQUENCE [LARGE SCALE GENOMIC DNA]</scope>
    <source>
        <strain evidence="1 2">2W32</strain>
    </source>
</reference>
<keyword evidence="2" id="KW-1185">Reference proteome</keyword>
<sequence>MSVTLKAIKFNHDSASSSHDAINIRKSKNQFISVPEWEKGSSSKAEDSLAAYAIKETHGNTITVQARFTAPDIQSAEIRAIDPTTSPSGSGGCGAWLISLIIKIIQAAFGNVLGEVKKRTITFGSGGDSGFVSFDLKNTSLTQSGVGIHYTTWKWQYRRNSGQPWQDIQTTKHKIYVLLETPTAPWQQSPYNASNTQLPWTDVMDHSCLWALGTKDRDSAAGKVTENVYDLGPSTLQYDCPGGGASHYAYGNFNCTQFLNRLDGGSGLGKYVNCTDCATIVSTFSNVLGCDLWQSQMGYGFQLNDIIAIGYSNWYPGCSNWPNTGFSYHEVAWKGGCDTDDEVFDACLQVDGDNDPTSSPHTPLLPINMRFGTCNGPLEYRRRLSPLGANGCQNCSPKPSTKKRRQII</sequence>
<accession>A0A6M1TAH2</accession>